<sequence length="335" mass="38396">MDSLTQIVLGAAIGNAVAGRKLKNKALFYGAIAGTIPDLDIVVGMFVDPITAVEIHRGMSHSVFFAFFLALLLGFLVIKIERKSGLTFKEGFWLFFLGLFTHALLDMFTTWGTRILWPIYSYPFAFKSIFVIDPLYTVPFLVCLIMSMRQNDNADKRMFWNNLGLLISSGYLMLTLVLKGVAYHQFEKELNRTSVVYNSISVKPSAMNTILWNAIVDVPDSYLLGDYSFFDSSDIVFEAFPKNHYLLGSLMEEELVQRLVVLSEGWYIVSEKEGELYFNDLRFGLLKKDVDDIQFAFSYRLFRDNNGVLHAEEVFKERKDGVRLLKDLWIRLQGR</sequence>
<feature type="transmembrane region" description="Helical" evidence="1">
    <location>
        <begin position="92"/>
        <end position="112"/>
    </location>
</feature>
<evidence type="ECO:0000256" key="1">
    <source>
        <dbReference type="SAM" id="Phobius"/>
    </source>
</evidence>
<organism evidence="2 3">
    <name type="scientific">Myroides guanonis</name>
    <dbReference type="NCBI Taxonomy" id="1150112"/>
    <lineage>
        <taxon>Bacteria</taxon>
        <taxon>Pseudomonadati</taxon>
        <taxon>Bacteroidota</taxon>
        <taxon>Flavobacteriia</taxon>
        <taxon>Flavobacteriales</taxon>
        <taxon>Flavobacteriaceae</taxon>
        <taxon>Myroides</taxon>
    </lineage>
</organism>
<keyword evidence="1" id="KW-0812">Transmembrane</keyword>
<dbReference type="OrthoDB" id="9781927at2"/>
<proteinExistence type="predicted"/>
<keyword evidence="3" id="KW-1185">Reference proteome</keyword>
<dbReference type="InterPro" id="IPR007404">
    <property type="entry name" value="YdjM-like"/>
</dbReference>
<dbReference type="RefSeq" id="WP_090680823.1">
    <property type="nucleotide sequence ID" value="NZ_FORU01000016.1"/>
</dbReference>
<keyword evidence="1" id="KW-0472">Membrane</keyword>
<dbReference type="PANTHER" id="PTHR40031">
    <property type="entry name" value="HYPOTHETICAL MEMBRANE SPANNING PROTEIN"/>
    <property type="match status" value="1"/>
</dbReference>
<feature type="transmembrane region" description="Helical" evidence="1">
    <location>
        <begin position="159"/>
        <end position="178"/>
    </location>
</feature>
<accession>A0A1I3U7M1</accession>
<evidence type="ECO:0000313" key="2">
    <source>
        <dbReference type="EMBL" id="SFJ78713.1"/>
    </source>
</evidence>
<dbReference type="InterPro" id="IPR053170">
    <property type="entry name" value="Transcription_regulator"/>
</dbReference>
<dbReference type="EMBL" id="FORU01000016">
    <property type="protein sequence ID" value="SFJ78713.1"/>
    <property type="molecule type" value="Genomic_DNA"/>
</dbReference>
<dbReference type="STRING" id="1150112.SAMN04487893_11641"/>
<feature type="transmembrane region" description="Helical" evidence="1">
    <location>
        <begin position="124"/>
        <end position="147"/>
    </location>
</feature>
<feature type="transmembrane region" description="Helical" evidence="1">
    <location>
        <begin position="59"/>
        <end position="80"/>
    </location>
</feature>
<dbReference type="Proteomes" id="UP000243887">
    <property type="component" value="Unassembled WGS sequence"/>
</dbReference>
<evidence type="ECO:0000313" key="3">
    <source>
        <dbReference type="Proteomes" id="UP000243887"/>
    </source>
</evidence>
<keyword evidence="1" id="KW-1133">Transmembrane helix</keyword>
<reference evidence="3" key="1">
    <citation type="submission" date="2016-10" db="EMBL/GenBank/DDBJ databases">
        <authorList>
            <person name="Varghese N."/>
            <person name="Submissions S."/>
        </authorList>
    </citation>
    <scope>NUCLEOTIDE SEQUENCE [LARGE SCALE GENOMIC DNA]</scope>
    <source>
        <strain evidence="3">DSM 26542</strain>
    </source>
</reference>
<gene>
    <name evidence="2" type="ORF">SAMN04487893_11641</name>
</gene>
<dbReference type="AlphaFoldDB" id="A0A1I3U7M1"/>
<dbReference type="PANTHER" id="PTHR40031:SF1">
    <property type="entry name" value="MEMBRANE-BOUND METAL-DEPENDENT HYDROLASE"/>
    <property type="match status" value="1"/>
</dbReference>
<feature type="transmembrane region" description="Helical" evidence="1">
    <location>
        <begin position="26"/>
        <end position="47"/>
    </location>
</feature>
<name>A0A1I3U7M1_9FLAO</name>
<dbReference type="Pfam" id="PF04307">
    <property type="entry name" value="YdjM"/>
    <property type="match status" value="1"/>
</dbReference>
<protein>
    <submittedName>
        <fullName evidence="2">Inner membrane protein</fullName>
    </submittedName>
</protein>